<sequence>MKHERIVKLFKNGRSQAIRIPRDFELPGEDAIMRKEGDRLVIEAARPKSLLDWLATLEPLDEGIGEIEDRPPEPVVL</sequence>
<evidence type="ECO:0000313" key="3">
    <source>
        <dbReference type="EMBL" id="MFD1789810.1"/>
    </source>
</evidence>
<evidence type="ECO:0000313" key="4">
    <source>
        <dbReference type="Proteomes" id="UP001597283"/>
    </source>
</evidence>
<keyword evidence="4" id="KW-1185">Reference proteome</keyword>
<organism evidence="3 4">
    <name type="scientific">Sphingomonas floccifaciens</name>
    <dbReference type="NCBI Taxonomy" id="1844115"/>
    <lineage>
        <taxon>Bacteria</taxon>
        <taxon>Pseudomonadati</taxon>
        <taxon>Pseudomonadota</taxon>
        <taxon>Alphaproteobacteria</taxon>
        <taxon>Sphingomonadales</taxon>
        <taxon>Sphingomonadaceae</taxon>
        <taxon>Sphingomonas</taxon>
    </lineage>
</organism>
<dbReference type="Gene3D" id="2.10.260.10">
    <property type="match status" value="1"/>
</dbReference>
<feature type="domain" description="SpoVT-AbrB" evidence="2">
    <location>
        <begin position="10"/>
        <end position="44"/>
    </location>
</feature>
<proteinExistence type="inferred from homology"/>
<dbReference type="InterPro" id="IPR051734">
    <property type="entry name" value="VapB_TA_antitoxins"/>
</dbReference>
<accession>A0ABW4NI30</accession>
<dbReference type="PANTHER" id="PTHR37550:SF1">
    <property type="entry name" value="SSL1300 PROTEIN"/>
    <property type="match status" value="1"/>
</dbReference>
<dbReference type="RefSeq" id="WP_380942066.1">
    <property type="nucleotide sequence ID" value="NZ_JBHUFC010000025.1"/>
</dbReference>
<gene>
    <name evidence="3" type="ORF">ACFSC3_19820</name>
</gene>
<dbReference type="InterPro" id="IPR037914">
    <property type="entry name" value="SpoVT-AbrB_sf"/>
</dbReference>
<dbReference type="EMBL" id="JBHUFC010000025">
    <property type="protein sequence ID" value="MFD1789810.1"/>
    <property type="molecule type" value="Genomic_DNA"/>
</dbReference>
<comment type="caution">
    <text evidence="3">The sequence shown here is derived from an EMBL/GenBank/DDBJ whole genome shotgun (WGS) entry which is preliminary data.</text>
</comment>
<reference evidence="4" key="1">
    <citation type="journal article" date="2019" name="Int. J. Syst. Evol. Microbiol.">
        <title>The Global Catalogue of Microorganisms (GCM) 10K type strain sequencing project: providing services to taxonomists for standard genome sequencing and annotation.</title>
        <authorList>
            <consortium name="The Broad Institute Genomics Platform"/>
            <consortium name="The Broad Institute Genome Sequencing Center for Infectious Disease"/>
            <person name="Wu L."/>
            <person name="Ma J."/>
        </authorList>
    </citation>
    <scope>NUCLEOTIDE SEQUENCE [LARGE SCALE GENOMIC DNA]</scope>
    <source>
        <strain evidence="4">Q85</strain>
    </source>
</reference>
<protein>
    <submittedName>
        <fullName evidence="3">Antitoxin</fullName>
    </submittedName>
</protein>
<dbReference type="PANTHER" id="PTHR37550">
    <property type="entry name" value="ANTITOXIN VAPB1"/>
    <property type="match status" value="1"/>
</dbReference>
<evidence type="ECO:0000259" key="2">
    <source>
        <dbReference type="Pfam" id="PF04014"/>
    </source>
</evidence>
<dbReference type="Pfam" id="PF04014">
    <property type="entry name" value="MazE_antitoxin"/>
    <property type="match status" value="1"/>
</dbReference>
<name>A0ABW4NI30_9SPHN</name>
<dbReference type="InterPro" id="IPR007159">
    <property type="entry name" value="SpoVT-AbrB_dom"/>
</dbReference>
<dbReference type="Proteomes" id="UP001597283">
    <property type="component" value="Unassembled WGS sequence"/>
</dbReference>
<dbReference type="SUPFAM" id="SSF89447">
    <property type="entry name" value="AbrB/MazE/MraZ-like"/>
    <property type="match status" value="1"/>
</dbReference>
<comment type="similarity">
    <text evidence="1">Belongs to the VapB family.</text>
</comment>
<evidence type="ECO:0000256" key="1">
    <source>
        <dbReference type="ARBA" id="ARBA00007924"/>
    </source>
</evidence>